<dbReference type="GO" id="GO:0043023">
    <property type="term" value="F:ribosomal large subunit binding"/>
    <property type="evidence" value="ECO:0007669"/>
    <property type="project" value="TreeGrafter"/>
</dbReference>
<dbReference type="HAMAP" id="MF_01477">
    <property type="entry name" value="Iojap_RsfS"/>
    <property type="match status" value="1"/>
</dbReference>
<dbReference type="GO" id="GO:0005737">
    <property type="term" value="C:cytoplasm"/>
    <property type="evidence" value="ECO:0007669"/>
    <property type="project" value="UniProtKB-SubCell"/>
</dbReference>
<dbReference type="SUPFAM" id="SSF81301">
    <property type="entry name" value="Nucleotidyltransferase"/>
    <property type="match status" value="1"/>
</dbReference>
<dbReference type="KEGG" id="amf:AMF_748"/>
<dbReference type="NCBIfam" id="TIGR00090">
    <property type="entry name" value="rsfS_iojap_ybeB"/>
    <property type="match status" value="1"/>
</dbReference>
<reference evidence="3 4" key="1">
    <citation type="journal article" date="2009" name="BMC Genomics">
        <title>Conservation in the face of diversity: multistrain analysis of an intracellular bacterium.</title>
        <authorList>
            <person name="Dark M.J."/>
            <person name="Herndon D.R."/>
            <person name="Kappmeyer L.S."/>
            <person name="Gonzales M.P."/>
            <person name="Nordeen E."/>
            <person name="Palmer G.H."/>
            <person name="Knowles D.P. Jr."/>
            <person name="Brayton K.A."/>
        </authorList>
    </citation>
    <scope>NUCLEOTIDE SEQUENCE [LARGE SCALE GENOMIC DNA]</scope>
    <source>
        <strain evidence="3 4">Florida</strain>
    </source>
</reference>
<name>B9KGM7_ANAMF</name>
<organism evidence="3 4">
    <name type="scientific">Anaplasma marginale (strain Florida)</name>
    <dbReference type="NCBI Taxonomy" id="320483"/>
    <lineage>
        <taxon>Bacteria</taxon>
        <taxon>Pseudomonadati</taxon>
        <taxon>Pseudomonadota</taxon>
        <taxon>Alphaproteobacteria</taxon>
        <taxon>Rickettsiales</taxon>
        <taxon>Anaplasmataceae</taxon>
        <taxon>Anaplasma</taxon>
    </lineage>
</organism>
<sequence>MFGGFSVPGYTELKDSVVAVLDEHSASDIVVLDVAGRCQLTEHMIIASGNSSTHVKSLVEHIKKKVSKSGKVLVEGLRDGNWVVISMEGVIVHIFRPEVRSYYRLEELWSHSSRESAQCAGA</sequence>
<keyword evidence="4" id="KW-1185">Reference proteome</keyword>
<dbReference type="HOGENOM" id="CLU_092688_6_1_5"/>
<comment type="similarity">
    <text evidence="1 2">Belongs to the Iojap/RsfS family.</text>
</comment>
<dbReference type="Pfam" id="PF02410">
    <property type="entry name" value="RsfS"/>
    <property type="match status" value="1"/>
</dbReference>
<dbReference type="GO" id="GO:0017148">
    <property type="term" value="P:negative regulation of translation"/>
    <property type="evidence" value="ECO:0007669"/>
    <property type="project" value="UniProtKB-UniRule"/>
</dbReference>
<dbReference type="EMBL" id="CP001079">
    <property type="protein sequence ID" value="ACM49581.1"/>
    <property type="molecule type" value="Genomic_DNA"/>
</dbReference>
<protein>
    <recommendedName>
        <fullName evidence="2">Ribosomal silencing factor RsfS</fullName>
    </recommendedName>
</protein>
<dbReference type="PANTHER" id="PTHR21043:SF0">
    <property type="entry name" value="MITOCHONDRIAL ASSEMBLY OF RIBOSOMAL LARGE SUBUNIT PROTEIN 1"/>
    <property type="match status" value="1"/>
</dbReference>
<comment type="subcellular location">
    <subcellularLocation>
        <location evidence="2">Cytoplasm</location>
    </subcellularLocation>
</comment>
<dbReference type="Proteomes" id="UP000007307">
    <property type="component" value="Chromosome"/>
</dbReference>
<dbReference type="InterPro" id="IPR043519">
    <property type="entry name" value="NT_sf"/>
</dbReference>
<dbReference type="GO" id="GO:0042256">
    <property type="term" value="P:cytosolic ribosome assembly"/>
    <property type="evidence" value="ECO:0007669"/>
    <property type="project" value="UniProtKB-UniRule"/>
</dbReference>
<dbReference type="STRING" id="320483.AMF_748"/>
<keyword evidence="2" id="KW-0963">Cytoplasm</keyword>
<evidence type="ECO:0000313" key="4">
    <source>
        <dbReference type="Proteomes" id="UP000007307"/>
    </source>
</evidence>
<evidence type="ECO:0000313" key="3">
    <source>
        <dbReference type="EMBL" id="ACM49581.1"/>
    </source>
</evidence>
<dbReference type="Gene3D" id="3.30.460.10">
    <property type="entry name" value="Beta Polymerase, domain 2"/>
    <property type="match status" value="1"/>
</dbReference>
<gene>
    <name evidence="2" type="primary">rsfS</name>
    <name evidence="3" type="ordered locus">AMF_748</name>
</gene>
<comment type="function">
    <text evidence="2">Functions as a ribosomal silencing factor. Interacts with ribosomal protein uL14 (rplN), blocking formation of intersubunit bridge B8. Prevents association of the 30S and 50S ribosomal subunits and the formation of functional ribosomes, thus repressing translation.</text>
</comment>
<evidence type="ECO:0000256" key="1">
    <source>
        <dbReference type="ARBA" id="ARBA00010574"/>
    </source>
</evidence>
<dbReference type="PATRIC" id="fig|320483.3.peg.852"/>
<dbReference type="InterPro" id="IPR004394">
    <property type="entry name" value="Iojap/RsfS/C7orf30"/>
</dbReference>
<dbReference type="PANTHER" id="PTHR21043">
    <property type="entry name" value="IOJAP SUPERFAMILY ORTHOLOG"/>
    <property type="match status" value="1"/>
</dbReference>
<accession>B9KGM7</accession>
<dbReference type="GO" id="GO:0090071">
    <property type="term" value="P:negative regulation of ribosome biogenesis"/>
    <property type="evidence" value="ECO:0007669"/>
    <property type="project" value="UniProtKB-UniRule"/>
</dbReference>
<keyword evidence="2" id="KW-0678">Repressor</keyword>
<keyword evidence="2" id="KW-0810">Translation regulation</keyword>
<dbReference type="eggNOG" id="COG0799">
    <property type="taxonomic scope" value="Bacteria"/>
</dbReference>
<comment type="subunit">
    <text evidence="2">Interacts with ribosomal protein uL14 (rplN).</text>
</comment>
<evidence type="ECO:0000256" key="2">
    <source>
        <dbReference type="HAMAP-Rule" id="MF_01477"/>
    </source>
</evidence>
<dbReference type="AlphaFoldDB" id="B9KGM7"/>
<proteinExistence type="inferred from homology"/>